<dbReference type="InterPro" id="IPR047057">
    <property type="entry name" value="MerR_fam"/>
</dbReference>
<dbReference type="GO" id="GO:0003677">
    <property type="term" value="F:DNA binding"/>
    <property type="evidence" value="ECO:0007669"/>
    <property type="project" value="UniProtKB-KW"/>
</dbReference>
<dbReference type="SMART" id="SM00422">
    <property type="entry name" value="HTH_MERR"/>
    <property type="match status" value="1"/>
</dbReference>
<gene>
    <name evidence="3" type="ORF">H9761_20015</name>
</gene>
<feature type="domain" description="HTH merR-type" evidence="2">
    <location>
        <begin position="1"/>
        <end position="71"/>
    </location>
</feature>
<dbReference type="SUPFAM" id="SSF46955">
    <property type="entry name" value="Putative DNA-binding domain"/>
    <property type="match status" value="1"/>
</dbReference>
<dbReference type="InterPro" id="IPR029442">
    <property type="entry name" value="GyrI-like"/>
</dbReference>
<proteinExistence type="predicted"/>
<protein>
    <submittedName>
        <fullName evidence="3">MerR family transcriptional regulator</fullName>
    </submittedName>
</protein>
<dbReference type="Gene3D" id="1.10.1660.10">
    <property type="match status" value="1"/>
</dbReference>
<organism evidence="3 4">
    <name type="scientific">Candidatus Eisenbergiella merdavium</name>
    <dbReference type="NCBI Taxonomy" id="2838551"/>
    <lineage>
        <taxon>Bacteria</taxon>
        <taxon>Bacillati</taxon>
        <taxon>Bacillota</taxon>
        <taxon>Clostridia</taxon>
        <taxon>Lachnospirales</taxon>
        <taxon>Lachnospiraceae</taxon>
        <taxon>Eisenbergiella</taxon>
    </lineage>
</organism>
<dbReference type="Proteomes" id="UP000823891">
    <property type="component" value="Unassembled WGS sequence"/>
</dbReference>
<dbReference type="EMBL" id="DWWS01000074">
    <property type="protein sequence ID" value="HJC25950.1"/>
    <property type="molecule type" value="Genomic_DNA"/>
</dbReference>
<dbReference type="SMART" id="SM00871">
    <property type="entry name" value="AraC_E_bind"/>
    <property type="match status" value="1"/>
</dbReference>
<evidence type="ECO:0000259" key="2">
    <source>
        <dbReference type="PROSITE" id="PS50937"/>
    </source>
</evidence>
<dbReference type="InterPro" id="IPR000551">
    <property type="entry name" value="MerR-type_HTH_dom"/>
</dbReference>
<evidence type="ECO:0000313" key="3">
    <source>
        <dbReference type="EMBL" id="HJC25950.1"/>
    </source>
</evidence>
<dbReference type="InterPro" id="IPR009061">
    <property type="entry name" value="DNA-bd_dom_put_sf"/>
</dbReference>
<dbReference type="Pfam" id="PF13411">
    <property type="entry name" value="MerR_1"/>
    <property type="match status" value="1"/>
</dbReference>
<dbReference type="PANTHER" id="PTHR30204">
    <property type="entry name" value="REDOX-CYCLING DRUG-SENSING TRANSCRIPTIONAL ACTIVATOR SOXR"/>
    <property type="match status" value="1"/>
</dbReference>
<dbReference type="InterPro" id="IPR010499">
    <property type="entry name" value="AraC_E-bd"/>
</dbReference>
<dbReference type="PROSITE" id="PS50937">
    <property type="entry name" value="HTH_MERR_2"/>
    <property type="match status" value="1"/>
</dbReference>
<dbReference type="Gene3D" id="3.20.80.10">
    <property type="entry name" value="Regulatory factor, effector binding domain"/>
    <property type="match status" value="1"/>
</dbReference>
<name>A0A9D2SSL9_9FIRM</name>
<sequence length="267" mass="30961">MYTVGEFSRICQVSIKTLHYYDRIGLLAPLRVDPSSGYRYYGQTQIERMLLIARLKRYGFSLEDIRLFLSCTDQEALFSMLLQRRETLKLQREELAQITGELSSHLKNFERTGNIMGYQKDYEIQTVTTPDRAVLSRRQMMGVKDFGDHYSALYERMARERLTPDGLRGAVYHDDQFDHECSDIELILGIQEKDQADKLLKGRLCAMTIHKGPYASLSDAYGALVAWIARNGYEWDGAPYEIYTRTQFEGLAPKDWETEVYFPVKKG</sequence>
<evidence type="ECO:0000256" key="1">
    <source>
        <dbReference type="ARBA" id="ARBA00023125"/>
    </source>
</evidence>
<dbReference type="Pfam" id="PF06445">
    <property type="entry name" value="GyrI-like"/>
    <property type="match status" value="1"/>
</dbReference>
<reference evidence="3" key="1">
    <citation type="journal article" date="2021" name="PeerJ">
        <title>Extensive microbial diversity within the chicken gut microbiome revealed by metagenomics and culture.</title>
        <authorList>
            <person name="Gilroy R."/>
            <person name="Ravi A."/>
            <person name="Getino M."/>
            <person name="Pursley I."/>
            <person name="Horton D.L."/>
            <person name="Alikhan N.F."/>
            <person name="Baker D."/>
            <person name="Gharbi K."/>
            <person name="Hall N."/>
            <person name="Watson M."/>
            <person name="Adriaenssens E.M."/>
            <person name="Foster-Nyarko E."/>
            <person name="Jarju S."/>
            <person name="Secka A."/>
            <person name="Antonio M."/>
            <person name="Oren A."/>
            <person name="Chaudhuri R.R."/>
            <person name="La Ragione R."/>
            <person name="Hildebrand F."/>
            <person name="Pallen M.J."/>
        </authorList>
    </citation>
    <scope>NUCLEOTIDE SEQUENCE</scope>
    <source>
        <strain evidence="3">USAMLcec2-132</strain>
    </source>
</reference>
<dbReference type="CDD" id="cd01107">
    <property type="entry name" value="HTH_BmrR"/>
    <property type="match status" value="1"/>
</dbReference>
<dbReference type="PROSITE" id="PS00552">
    <property type="entry name" value="HTH_MERR_1"/>
    <property type="match status" value="1"/>
</dbReference>
<dbReference type="PANTHER" id="PTHR30204:SF97">
    <property type="entry name" value="MERR FAMILY REGULATORY PROTEIN"/>
    <property type="match status" value="1"/>
</dbReference>
<reference evidence="3" key="2">
    <citation type="submission" date="2021-04" db="EMBL/GenBank/DDBJ databases">
        <authorList>
            <person name="Gilroy R."/>
        </authorList>
    </citation>
    <scope>NUCLEOTIDE SEQUENCE</scope>
    <source>
        <strain evidence="3">USAMLcec2-132</strain>
    </source>
</reference>
<keyword evidence="1" id="KW-0238">DNA-binding</keyword>
<dbReference type="InterPro" id="IPR011256">
    <property type="entry name" value="Reg_factor_effector_dom_sf"/>
</dbReference>
<dbReference type="SUPFAM" id="SSF55136">
    <property type="entry name" value="Probable bacterial effector-binding domain"/>
    <property type="match status" value="1"/>
</dbReference>
<evidence type="ECO:0000313" key="4">
    <source>
        <dbReference type="Proteomes" id="UP000823891"/>
    </source>
</evidence>
<comment type="caution">
    <text evidence="3">The sequence shown here is derived from an EMBL/GenBank/DDBJ whole genome shotgun (WGS) entry which is preliminary data.</text>
</comment>
<accession>A0A9D2SSL9</accession>
<dbReference type="AlphaFoldDB" id="A0A9D2SSL9"/>
<dbReference type="GO" id="GO:0003700">
    <property type="term" value="F:DNA-binding transcription factor activity"/>
    <property type="evidence" value="ECO:0007669"/>
    <property type="project" value="InterPro"/>
</dbReference>